<dbReference type="PANTHER" id="PTHR15758">
    <property type="entry name" value="BCL-2-LIKE PROTEIN 13"/>
    <property type="match status" value="1"/>
</dbReference>
<gene>
    <name evidence="5" type="ORF">KP79_PYT02284</name>
</gene>
<dbReference type="Proteomes" id="UP000242188">
    <property type="component" value="Unassembled WGS sequence"/>
</dbReference>
<dbReference type="GO" id="GO:0006915">
    <property type="term" value="P:apoptotic process"/>
    <property type="evidence" value="ECO:0007669"/>
    <property type="project" value="UniProtKB-KW"/>
</dbReference>
<dbReference type="InterPro" id="IPR046371">
    <property type="entry name" value="Bcl-2_BH1-3"/>
</dbReference>
<dbReference type="SUPFAM" id="SSF56854">
    <property type="entry name" value="Bcl-2 inhibitors of programmed cell death"/>
    <property type="match status" value="1"/>
</dbReference>
<protein>
    <submittedName>
        <fullName evidence="5">Bcl-2-like protein 13</fullName>
    </submittedName>
</protein>
<sequence length="688" mass="75208">MMSQVEQVPAPSGHFGSPDSSAGTPDSFNYETKFIVLNFISRNPHRSISPRSANGGTPLTSTSDSDHHLHGRKSASKSMPPSPPKRHKPRLTDFRGAYQRVSEDNIHYKHQRHRTFHTDLAATGNGSDYQMRQRVSEDNISHKHNKSHASFEEDPSLESSSFSMKRHAKHHQQMSASANDVNHEDKSFQGSSGIDAGLNHESGNGLDRETPLSRSLMSPAQYRQYTMSKMGSEVSGDYSYTSDADDEGEDTSGGSSLWGSTGGLSGLRGSVDLHQVVSRLPTVQSESEMENETVIDSTTIYSTIDGTNNVFETGVQSIDNSLLDVRTRSACNLSDIDLEIDYGDLDSTYENDPAVSTSISLEASSSNTSGIKTLDRSKLRLNIDESQSWANSKAARYEAVARSLRSEIEDEMTSLESEVEEAIKRHVIPSNHSPFMTPMTPQTQAAKVLARIGDEVMDQYEEQLDKSVAALMQYSQNLTYDTFCDVAKDVLDRDLPEMKQVALLMVYSQKAAWRLVESGNQGIGNLVDYTARLVADRAADFIIKHGGWGAIVSSSDSNLSSDSLDDVSPLHTFEDLSVASPVPNSIGHMNSDPGDISAVDQPLADPVLDSSVNNNSYTENQRLITAELPQLPAGLVDPSSSSSDEDDQQGQGHPVVPWYHWFVIPEHVAMLSCTVAAIGLGLLLSNTR</sequence>
<keyword evidence="6" id="KW-1185">Reference proteome</keyword>
<dbReference type="AlphaFoldDB" id="A0A210PUT6"/>
<dbReference type="EMBL" id="NEDP02005479">
    <property type="protein sequence ID" value="OWF40222.1"/>
    <property type="molecule type" value="Genomic_DNA"/>
</dbReference>
<keyword evidence="2" id="KW-0053">Apoptosis</keyword>
<evidence type="ECO:0000259" key="4">
    <source>
        <dbReference type="Pfam" id="PF00452"/>
    </source>
</evidence>
<dbReference type="Gene3D" id="1.10.437.10">
    <property type="entry name" value="Blc2-like"/>
    <property type="match status" value="1"/>
</dbReference>
<feature type="compositionally biased region" description="Polar residues" evidence="3">
    <location>
        <begin position="49"/>
        <end position="63"/>
    </location>
</feature>
<comment type="caution">
    <text evidence="5">The sequence shown here is derived from an EMBL/GenBank/DDBJ whole genome shotgun (WGS) entry which is preliminary data.</text>
</comment>
<dbReference type="InterPro" id="IPR002475">
    <property type="entry name" value="Bcl2-like"/>
</dbReference>
<dbReference type="Pfam" id="PF00452">
    <property type="entry name" value="Bcl-2"/>
    <property type="match status" value="1"/>
</dbReference>
<evidence type="ECO:0000256" key="3">
    <source>
        <dbReference type="SAM" id="MobiDB-lite"/>
    </source>
</evidence>
<evidence type="ECO:0000256" key="1">
    <source>
        <dbReference type="ARBA" id="ARBA00009458"/>
    </source>
</evidence>
<dbReference type="STRING" id="6573.A0A210PUT6"/>
<dbReference type="InterPro" id="IPR042398">
    <property type="entry name" value="BCL2L13"/>
</dbReference>
<feature type="region of interest" description="Disordered" evidence="3">
    <location>
        <begin position="106"/>
        <end position="126"/>
    </location>
</feature>
<comment type="similarity">
    <text evidence="1">Belongs to the Bcl-2 family.</text>
</comment>
<dbReference type="GO" id="GO:0016020">
    <property type="term" value="C:membrane"/>
    <property type="evidence" value="ECO:0007669"/>
    <property type="project" value="TreeGrafter"/>
</dbReference>
<feature type="region of interest" description="Disordered" evidence="3">
    <location>
        <begin position="44"/>
        <end position="93"/>
    </location>
</feature>
<dbReference type="PROSITE" id="PS50062">
    <property type="entry name" value="BCL2_FAMILY"/>
    <property type="match status" value="1"/>
</dbReference>
<dbReference type="GO" id="GO:0005739">
    <property type="term" value="C:mitochondrion"/>
    <property type="evidence" value="ECO:0007669"/>
    <property type="project" value="TreeGrafter"/>
</dbReference>
<evidence type="ECO:0000256" key="2">
    <source>
        <dbReference type="ARBA" id="ARBA00022703"/>
    </source>
</evidence>
<feature type="region of interest" description="Disordered" evidence="3">
    <location>
        <begin position="139"/>
        <end position="216"/>
    </location>
</feature>
<dbReference type="OrthoDB" id="6086439at2759"/>
<organism evidence="5 6">
    <name type="scientific">Mizuhopecten yessoensis</name>
    <name type="common">Japanese scallop</name>
    <name type="synonym">Patinopecten yessoensis</name>
    <dbReference type="NCBI Taxonomy" id="6573"/>
    <lineage>
        <taxon>Eukaryota</taxon>
        <taxon>Metazoa</taxon>
        <taxon>Spiralia</taxon>
        <taxon>Lophotrochozoa</taxon>
        <taxon>Mollusca</taxon>
        <taxon>Bivalvia</taxon>
        <taxon>Autobranchia</taxon>
        <taxon>Pteriomorphia</taxon>
        <taxon>Pectinida</taxon>
        <taxon>Pectinoidea</taxon>
        <taxon>Pectinidae</taxon>
        <taxon>Mizuhopecten</taxon>
    </lineage>
</organism>
<evidence type="ECO:0000313" key="6">
    <source>
        <dbReference type="Proteomes" id="UP000242188"/>
    </source>
</evidence>
<proteinExistence type="inferred from homology"/>
<dbReference type="InterPro" id="IPR036834">
    <property type="entry name" value="Bcl-2-like_sf"/>
</dbReference>
<feature type="region of interest" description="Disordered" evidence="3">
    <location>
        <begin position="1"/>
        <end position="26"/>
    </location>
</feature>
<reference evidence="5 6" key="1">
    <citation type="journal article" date="2017" name="Nat. Ecol. Evol.">
        <title>Scallop genome provides insights into evolution of bilaterian karyotype and development.</title>
        <authorList>
            <person name="Wang S."/>
            <person name="Zhang J."/>
            <person name="Jiao W."/>
            <person name="Li J."/>
            <person name="Xun X."/>
            <person name="Sun Y."/>
            <person name="Guo X."/>
            <person name="Huan P."/>
            <person name="Dong B."/>
            <person name="Zhang L."/>
            <person name="Hu X."/>
            <person name="Sun X."/>
            <person name="Wang J."/>
            <person name="Zhao C."/>
            <person name="Wang Y."/>
            <person name="Wang D."/>
            <person name="Huang X."/>
            <person name="Wang R."/>
            <person name="Lv J."/>
            <person name="Li Y."/>
            <person name="Zhang Z."/>
            <person name="Liu B."/>
            <person name="Lu W."/>
            <person name="Hui Y."/>
            <person name="Liang J."/>
            <person name="Zhou Z."/>
            <person name="Hou R."/>
            <person name="Li X."/>
            <person name="Liu Y."/>
            <person name="Li H."/>
            <person name="Ning X."/>
            <person name="Lin Y."/>
            <person name="Zhao L."/>
            <person name="Xing Q."/>
            <person name="Dou J."/>
            <person name="Li Y."/>
            <person name="Mao J."/>
            <person name="Guo H."/>
            <person name="Dou H."/>
            <person name="Li T."/>
            <person name="Mu C."/>
            <person name="Jiang W."/>
            <person name="Fu Q."/>
            <person name="Fu X."/>
            <person name="Miao Y."/>
            <person name="Liu J."/>
            <person name="Yu Q."/>
            <person name="Li R."/>
            <person name="Liao H."/>
            <person name="Li X."/>
            <person name="Kong Y."/>
            <person name="Jiang Z."/>
            <person name="Chourrout D."/>
            <person name="Li R."/>
            <person name="Bao Z."/>
        </authorList>
    </citation>
    <scope>NUCLEOTIDE SEQUENCE [LARGE SCALE GENOMIC DNA]</scope>
    <source>
        <strain evidence="5 6">PY_sf001</strain>
    </source>
</reference>
<feature type="region of interest" description="Disordered" evidence="3">
    <location>
        <begin position="232"/>
        <end position="260"/>
    </location>
</feature>
<feature type="domain" description="Bcl-2 Bcl-2 homology region 1-3" evidence="4">
    <location>
        <begin position="449"/>
        <end position="548"/>
    </location>
</feature>
<dbReference type="GO" id="GO:0042981">
    <property type="term" value="P:regulation of apoptotic process"/>
    <property type="evidence" value="ECO:0007669"/>
    <property type="project" value="InterPro"/>
</dbReference>
<evidence type="ECO:0000313" key="5">
    <source>
        <dbReference type="EMBL" id="OWF40222.1"/>
    </source>
</evidence>
<name>A0A210PUT6_MIZYE</name>
<dbReference type="PANTHER" id="PTHR15758:SF2">
    <property type="entry name" value="BCL-2-LIKE PROTEIN 13"/>
    <property type="match status" value="1"/>
</dbReference>
<accession>A0A210PUT6</accession>